<dbReference type="PROSITE" id="PS01040">
    <property type="entry name" value="SBP_BACTERIAL_5"/>
    <property type="match status" value="1"/>
</dbReference>
<gene>
    <name evidence="6" type="ORF">WCY31_01010</name>
</gene>
<evidence type="ECO:0000256" key="1">
    <source>
        <dbReference type="ARBA" id="ARBA00005695"/>
    </source>
</evidence>
<dbReference type="Gene3D" id="3.90.76.10">
    <property type="entry name" value="Dipeptide-binding Protein, Domain 1"/>
    <property type="match status" value="1"/>
</dbReference>
<evidence type="ECO:0000313" key="6">
    <source>
        <dbReference type="EMBL" id="XAU15291.1"/>
    </source>
</evidence>
<evidence type="ECO:0000256" key="4">
    <source>
        <dbReference type="SAM" id="SignalP"/>
    </source>
</evidence>
<dbReference type="Proteomes" id="UP001447842">
    <property type="component" value="Chromosome"/>
</dbReference>
<dbReference type="CDD" id="cd08514">
    <property type="entry name" value="PBP2_AppA_like"/>
    <property type="match status" value="1"/>
</dbReference>
<reference evidence="6 7" key="1">
    <citation type="submission" date="2024-03" db="EMBL/GenBank/DDBJ databases">
        <title>Sulfurimonas sp. HSL3-1.</title>
        <authorList>
            <person name="Wang S."/>
        </authorList>
    </citation>
    <scope>NUCLEOTIDE SEQUENCE [LARGE SCALE GENOMIC DNA]</scope>
    <source>
        <strain evidence="6 7">HSL3-1</strain>
    </source>
</reference>
<feature type="domain" description="Solute-binding protein family 5" evidence="5">
    <location>
        <begin position="59"/>
        <end position="414"/>
    </location>
</feature>
<dbReference type="SUPFAM" id="SSF53850">
    <property type="entry name" value="Periplasmic binding protein-like II"/>
    <property type="match status" value="1"/>
</dbReference>
<dbReference type="InterPro" id="IPR000914">
    <property type="entry name" value="SBP_5_dom"/>
</dbReference>
<organism evidence="6 7">
    <name type="scientific">Sulfurimonas diazotrophicus</name>
    <dbReference type="NCBI Taxonomy" id="3131939"/>
    <lineage>
        <taxon>Bacteria</taxon>
        <taxon>Pseudomonadati</taxon>
        <taxon>Campylobacterota</taxon>
        <taxon>Epsilonproteobacteria</taxon>
        <taxon>Campylobacterales</taxon>
        <taxon>Sulfurimonadaceae</taxon>
        <taxon>Sulfurimonas</taxon>
    </lineage>
</organism>
<evidence type="ECO:0000256" key="2">
    <source>
        <dbReference type="ARBA" id="ARBA00022448"/>
    </source>
</evidence>
<dbReference type="PANTHER" id="PTHR30290:SF9">
    <property type="entry name" value="OLIGOPEPTIDE-BINDING PROTEIN APPA"/>
    <property type="match status" value="1"/>
</dbReference>
<dbReference type="Gene3D" id="3.40.190.10">
    <property type="entry name" value="Periplasmic binding protein-like II"/>
    <property type="match status" value="1"/>
</dbReference>
<sequence>MRIFYLLILPLFLAASTLHLATSSNPARLNPIIATDTASSEIAGFIFNGLVKFDKDGKEIIGDLAESYRFEDNRTVVFKLRRGVKWQDGAPFSSDDVVFTYNIINDPSVVSPYTSTFRMVESVTTPDAYTVKVRYKQPYFKALETWMMGILPAHLLKDEKNLMSSAFNLNPVGTGPYRLSKLEFSKQIELTAFDDYFEHRPKIDRIAFHVIPDPTTRFLMLKAGQIDLSGLEAMQYERQLNAAFFKRFRPIEEISHSYTYLGFNLRLKKFKDPRVRRALSLAIDRQAMVDILFMGHGRACTGPFLPGGPAFNPEVPIPQPDLEAAKALLKAAGYDDAHPLTFEIATSNATPVRPYAAEIIQHQLSKIGVKVTLRIMEWQAFLNMVVFPREFETVLLGWALSLTPDPYLLWHSDNDKPGAFNFIGYHNRDVDSLIERMQQTVERDRLSTIWQRLFKLITDDDPYLFLYIPDEIIVVDRRIHPIEPALEGIWHNYIDWEMAPE</sequence>
<feature type="signal peptide" evidence="4">
    <location>
        <begin position="1"/>
        <end position="21"/>
    </location>
</feature>
<keyword evidence="2" id="KW-0813">Transport</keyword>
<keyword evidence="7" id="KW-1185">Reference proteome</keyword>
<dbReference type="InterPro" id="IPR039424">
    <property type="entry name" value="SBP_5"/>
</dbReference>
<keyword evidence="3 4" id="KW-0732">Signal</keyword>
<feature type="chain" id="PRO_5045231398" evidence="4">
    <location>
        <begin position="22"/>
        <end position="501"/>
    </location>
</feature>
<protein>
    <submittedName>
        <fullName evidence="6">Peptide-binding protein</fullName>
    </submittedName>
</protein>
<evidence type="ECO:0000259" key="5">
    <source>
        <dbReference type="Pfam" id="PF00496"/>
    </source>
</evidence>
<dbReference type="InterPro" id="IPR030678">
    <property type="entry name" value="Peptide/Ni-bd"/>
</dbReference>
<comment type="similarity">
    <text evidence="1">Belongs to the bacterial solute-binding protein 5 family.</text>
</comment>
<evidence type="ECO:0000313" key="7">
    <source>
        <dbReference type="Proteomes" id="UP001447842"/>
    </source>
</evidence>
<dbReference type="EMBL" id="CP147920">
    <property type="protein sequence ID" value="XAU15291.1"/>
    <property type="molecule type" value="Genomic_DNA"/>
</dbReference>
<name>A0ABZ3HCB0_9BACT</name>
<dbReference type="Pfam" id="PF00496">
    <property type="entry name" value="SBP_bac_5"/>
    <property type="match status" value="1"/>
</dbReference>
<dbReference type="Gene3D" id="3.10.105.10">
    <property type="entry name" value="Dipeptide-binding Protein, Domain 3"/>
    <property type="match status" value="1"/>
</dbReference>
<accession>A0ABZ3HCB0</accession>
<dbReference type="PIRSF" id="PIRSF002741">
    <property type="entry name" value="MppA"/>
    <property type="match status" value="1"/>
</dbReference>
<dbReference type="RefSeq" id="WP_345970362.1">
    <property type="nucleotide sequence ID" value="NZ_CP147920.1"/>
</dbReference>
<proteinExistence type="inferred from homology"/>
<evidence type="ECO:0000256" key="3">
    <source>
        <dbReference type="ARBA" id="ARBA00022729"/>
    </source>
</evidence>
<dbReference type="InterPro" id="IPR023765">
    <property type="entry name" value="SBP_5_CS"/>
</dbReference>
<dbReference type="PANTHER" id="PTHR30290">
    <property type="entry name" value="PERIPLASMIC BINDING COMPONENT OF ABC TRANSPORTER"/>
    <property type="match status" value="1"/>
</dbReference>